<dbReference type="PANTHER" id="PTHR30041:SF8">
    <property type="entry name" value="PROTEIN YFFB"/>
    <property type="match status" value="1"/>
</dbReference>
<organism evidence="2 3">
    <name type="scientific">Anaeromassilibacillus senegalensis</name>
    <dbReference type="NCBI Taxonomy" id="1673717"/>
    <lineage>
        <taxon>Bacteria</taxon>
        <taxon>Bacillati</taxon>
        <taxon>Bacillota</taxon>
        <taxon>Clostridia</taxon>
        <taxon>Eubacteriales</taxon>
        <taxon>Acutalibacteraceae</taxon>
        <taxon>Anaeromassilibacillus</taxon>
    </lineage>
</organism>
<dbReference type="PANTHER" id="PTHR30041">
    <property type="entry name" value="ARSENATE REDUCTASE"/>
    <property type="match status" value="1"/>
</dbReference>
<dbReference type="Pfam" id="PF03960">
    <property type="entry name" value="ArsC"/>
    <property type="match status" value="1"/>
</dbReference>
<protein>
    <submittedName>
        <fullName evidence="2">Arsenate reductase family protein</fullName>
    </submittedName>
</protein>
<comment type="similarity">
    <text evidence="1">Belongs to the ArsC family.</text>
</comment>
<evidence type="ECO:0000313" key="2">
    <source>
        <dbReference type="EMBL" id="MCG4611764.1"/>
    </source>
</evidence>
<evidence type="ECO:0000256" key="1">
    <source>
        <dbReference type="PROSITE-ProRule" id="PRU01282"/>
    </source>
</evidence>
<evidence type="ECO:0000313" key="3">
    <source>
        <dbReference type="Proteomes" id="UP001298681"/>
    </source>
</evidence>
<dbReference type="NCBIfam" id="TIGR01617">
    <property type="entry name" value="arsC_related"/>
    <property type="match status" value="1"/>
</dbReference>
<dbReference type="PROSITE" id="PS51353">
    <property type="entry name" value="ARSC"/>
    <property type="match status" value="1"/>
</dbReference>
<dbReference type="CDD" id="cd03036">
    <property type="entry name" value="ArsC_like"/>
    <property type="match status" value="1"/>
</dbReference>
<dbReference type="EMBL" id="JAKNHQ010000022">
    <property type="protein sequence ID" value="MCG4611764.1"/>
    <property type="molecule type" value="Genomic_DNA"/>
</dbReference>
<accession>A0ABS9MLS8</accession>
<name>A0ABS9MLS8_9FIRM</name>
<comment type="caution">
    <text evidence="2">The sequence shown here is derived from an EMBL/GenBank/DDBJ whole genome shotgun (WGS) entry which is preliminary data.</text>
</comment>
<dbReference type="Proteomes" id="UP001298681">
    <property type="component" value="Unassembled WGS sequence"/>
</dbReference>
<sequence length="121" mass="14271">MAYLFVEYPKCTTCQKAKKWLEENGIPYTDRHIVEQNPTVEELKEWHTRSGRELKRFFNTSGLLYKSMHLKEKLPEMSPEEQFELLATNGMLVKRPLLVGDDFVLIGFRPAEWEAWKEAHA</sequence>
<dbReference type="RefSeq" id="WP_087230331.1">
    <property type="nucleotide sequence ID" value="NZ_JAKNHQ010000022.1"/>
</dbReference>
<reference evidence="2 3" key="1">
    <citation type="submission" date="2022-01" db="EMBL/GenBank/DDBJ databases">
        <title>Collection of gut derived symbiotic bacterial strains cultured from healthy donors.</title>
        <authorList>
            <person name="Lin H."/>
            <person name="Kohout C."/>
            <person name="Waligurski E."/>
            <person name="Pamer E.G."/>
        </authorList>
    </citation>
    <scope>NUCLEOTIDE SEQUENCE [LARGE SCALE GENOMIC DNA]</scope>
    <source>
        <strain evidence="2 3">DFI.7.58</strain>
    </source>
</reference>
<proteinExistence type="inferred from homology"/>
<dbReference type="InterPro" id="IPR006504">
    <property type="entry name" value="Tscrpt_reg_Spx/MgsR"/>
</dbReference>
<dbReference type="SUPFAM" id="SSF52833">
    <property type="entry name" value="Thioredoxin-like"/>
    <property type="match status" value="1"/>
</dbReference>
<keyword evidence="3" id="KW-1185">Reference proteome</keyword>
<gene>
    <name evidence="2" type="ORF">L0P57_12580</name>
</gene>
<dbReference type="Gene3D" id="3.40.30.10">
    <property type="entry name" value="Glutaredoxin"/>
    <property type="match status" value="1"/>
</dbReference>
<dbReference type="InterPro" id="IPR006660">
    <property type="entry name" value="Arsenate_reductase-like"/>
</dbReference>
<dbReference type="InterPro" id="IPR036249">
    <property type="entry name" value="Thioredoxin-like_sf"/>
</dbReference>